<protein>
    <submittedName>
        <fullName evidence="3">Protein Lines</fullName>
    </submittedName>
</protein>
<sequence>MSCHPPDHARLCRLINDSLLPYYSEPQTISLTKEKETNLLIVLSQVSREIRSWENLHHFDSQQGLHSHSGDHHNCSANIVSVLVTFLTNESQYVRQSTSNLLVVISNFLAESGKKWDGFLDFLCLCLRVAISNLISPLSLSPIAGITDLDSHTVSFNLSVQGRLENANWLTMACLIQVLRNILKHLKQDYGDELVERYVHSVSYCLADISWDFLNDIHSGQTSEAHLSSSMNRHGKVGSPKSSFLFLGALLQLFCSLTHQSSFMEVGDGSLNKHLLLDKITSLVPKLLNWCFHKQGDYDHVYASPYLRHKMLMLMIRLSSQIQWQCSTLILWLHLLRKYFDDLLHKPIFGRHAGLDDCLEGSPFQADVVYGQLHKICIPHLQRQAIFLFLRCSFSLISLSKETDMKCSCSTSNSRLTCQLQYAQECCNRKKGLSELSEWLQRHVPLETFVDCGMYLEKCRGFALSFLQLYVDEDDFLFEVLLQLWNLPFPARQVEYNRKGKVLEEVEGDILFHLSNVLNPVHLFHLFLAELHYDHLVLLDYLISKDTGVHCVKYLLRCLRTISNSWHAFVEYSLHEVELSPSSVKKRKCYEDDADSCGKIEPPSAMVEGGRDLGVLDRQCKRNEKLGSMHNSMRGMTFENAKQCLLSLKRSVESLHEKNLFPYNPAALLRSFIRFQELCHQEEKAYHPKVGGMT</sequence>
<reference evidence="3 4" key="1">
    <citation type="journal article" date="2017" name="Mol. Plant">
        <title>The Genome of Medicinal Plant Macleaya cordata Provides New Insights into Benzylisoquinoline Alkaloids Metabolism.</title>
        <authorList>
            <person name="Liu X."/>
            <person name="Liu Y."/>
            <person name="Huang P."/>
            <person name="Ma Y."/>
            <person name="Qing Z."/>
            <person name="Tang Q."/>
            <person name="Cao H."/>
            <person name="Cheng P."/>
            <person name="Zheng Y."/>
            <person name="Yuan Z."/>
            <person name="Zhou Y."/>
            <person name="Liu J."/>
            <person name="Tang Z."/>
            <person name="Zhuo Y."/>
            <person name="Zhang Y."/>
            <person name="Yu L."/>
            <person name="Huang J."/>
            <person name="Yang P."/>
            <person name="Peng Q."/>
            <person name="Zhang J."/>
            <person name="Jiang W."/>
            <person name="Zhang Z."/>
            <person name="Lin K."/>
            <person name="Ro D.K."/>
            <person name="Chen X."/>
            <person name="Xiong X."/>
            <person name="Shang Y."/>
            <person name="Huang S."/>
            <person name="Zeng J."/>
        </authorList>
    </citation>
    <scope>NUCLEOTIDE SEQUENCE [LARGE SCALE GENOMIC DNA]</scope>
    <source>
        <strain evidence="4">cv. BLH2017</strain>
        <tissue evidence="3">Root</tissue>
    </source>
</reference>
<dbReference type="OMA" id="INGHMVA"/>
<feature type="domain" description="Protein Lines N-terminal" evidence="1">
    <location>
        <begin position="456"/>
        <end position="571"/>
    </location>
</feature>
<accession>A0A200QJ45</accession>
<dbReference type="InterPro" id="IPR024875">
    <property type="entry name" value="Protein_Lines"/>
</dbReference>
<feature type="domain" description="Protein Lines C-terminal" evidence="2">
    <location>
        <begin position="642"/>
        <end position="670"/>
    </location>
</feature>
<evidence type="ECO:0000259" key="2">
    <source>
        <dbReference type="Pfam" id="PF14695"/>
    </source>
</evidence>
<dbReference type="InterPro" id="IPR029415">
    <property type="entry name" value="Lines_C"/>
</dbReference>
<dbReference type="InParanoid" id="A0A200QJ45"/>
<evidence type="ECO:0000259" key="1">
    <source>
        <dbReference type="Pfam" id="PF14694"/>
    </source>
</evidence>
<evidence type="ECO:0000313" key="3">
    <source>
        <dbReference type="EMBL" id="OVA10520.1"/>
    </source>
</evidence>
<organism evidence="3 4">
    <name type="scientific">Macleaya cordata</name>
    <name type="common">Five-seeded plume-poppy</name>
    <name type="synonym">Bocconia cordata</name>
    <dbReference type="NCBI Taxonomy" id="56857"/>
    <lineage>
        <taxon>Eukaryota</taxon>
        <taxon>Viridiplantae</taxon>
        <taxon>Streptophyta</taxon>
        <taxon>Embryophyta</taxon>
        <taxon>Tracheophyta</taxon>
        <taxon>Spermatophyta</taxon>
        <taxon>Magnoliopsida</taxon>
        <taxon>Ranunculales</taxon>
        <taxon>Papaveraceae</taxon>
        <taxon>Papaveroideae</taxon>
        <taxon>Macleaya</taxon>
    </lineage>
</organism>
<dbReference type="PANTHER" id="PTHR16057">
    <property type="entry name" value="WINS1, 2 PROTEIN"/>
    <property type="match status" value="1"/>
</dbReference>
<dbReference type="EMBL" id="MVGT01001900">
    <property type="protein sequence ID" value="OVA10520.1"/>
    <property type="molecule type" value="Genomic_DNA"/>
</dbReference>
<dbReference type="SUPFAM" id="SSF48371">
    <property type="entry name" value="ARM repeat"/>
    <property type="match status" value="1"/>
</dbReference>
<dbReference type="Proteomes" id="UP000195402">
    <property type="component" value="Unassembled WGS sequence"/>
</dbReference>
<dbReference type="Pfam" id="PF14695">
    <property type="entry name" value="LINES_C"/>
    <property type="match status" value="1"/>
</dbReference>
<proteinExistence type="predicted"/>
<comment type="caution">
    <text evidence="3">The sequence shown here is derived from an EMBL/GenBank/DDBJ whole genome shotgun (WGS) entry which is preliminary data.</text>
</comment>
<dbReference type="InterPro" id="IPR032794">
    <property type="entry name" value="LINES_N"/>
</dbReference>
<dbReference type="STRING" id="56857.A0A200QJ45"/>
<dbReference type="OrthoDB" id="8251209at2759"/>
<dbReference type="PANTHER" id="PTHR16057:SF1">
    <property type="entry name" value="PROTEIN LINES HOMOLOG 1"/>
    <property type="match status" value="1"/>
</dbReference>
<evidence type="ECO:0000313" key="4">
    <source>
        <dbReference type="Proteomes" id="UP000195402"/>
    </source>
</evidence>
<gene>
    <name evidence="3" type="ORF">BVC80_8985g57</name>
</gene>
<dbReference type="AlphaFoldDB" id="A0A200QJ45"/>
<dbReference type="FunCoup" id="A0A200QJ45">
    <property type="interactions" value="995"/>
</dbReference>
<dbReference type="InterPro" id="IPR016024">
    <property type="entry name" value="ARM-type_fold"/>
</dbReference>
<keyword evidence="4" id="KW-1185">Reference proteome</keyword>
<name>A0A200QJ45_MACCD</name>
<dbReference type="Pfam" id="PF14694">
    <property type="entry name" value="LINES_N"/>
    <property type="match status" value="1"/>
</dbReference>